<keyword evidence="2" id="KW-0472">Membrane</keyword>
<organism evidence="3 4">
    <name type="scientific">Arthrobacter bambusae</name>
    <dbReference type="NCBI Taxonomy" id="1338426"/>
    <lineage>
        <taxon>Bacteria</taxon>
        <taxon>Bacillati</taxon>
        <taxon>Actinomycetota</taxon>
        <taxon>Actinomycetes</taxon>
        <taxon>Micrococcales</taxon>
        <taxon>Micrococcaceae</taxon>
        <taxon>Arthrobacter</taxon>
    </lineage>
</organism>
<dbReference type="EMBL" id="JBEPSN010000009">
    <property type="protein sequence ID" value="MET4541525.1"/>
    <property type="molecule type" value="Genomic_DNA"/>
</dbReference>
<accession>A0ABV2P9S2</accession>
<evidence type="ECO:0000313" key="4">
    <source>
        <dbReference type="Proteomes" id="UP001549307"/>
    </source>
</evidence>
<gene>
    <name evidence="3" type="ORF">ABIE37_003323</name>
</gene>
<feature type="compositionally biased region" description="Polar residues" evidence="1">
    <location>
        <begin position="59"/>
        <end position="69"/>
    </location>
</feature>
<reference evidence="3 4" key="1">
    <citation type="submission" date="2024-06" db="EMBL/GenBank/DDBJ databases">
        <title>Sorghum-associated microbial communities from plants grown in Nebraska, USA.</title>
        <authorList>
            <person name="Schachtman D."/>
        </authorList>
    </citation>
    <scope>NUCLEOTIDE SEQUENCE [LARGE SCALE GENOMIC DNA]</scope>
    <source>
        <strain evidence="3 4">3552</strain>
    </source>
</reference>
<dbReference type="Proteomes" id="UP001549307">
    <property type="component" value="Unassembled WGS sequence"/>
</dbReference>
<dbReference type="RefSeq" id="WP_354231401.1">
    <property type="nucleotide sequence ID" value="NZ_JBEPSN010000009.1"/>
</dbReference>
<protein>
    <submittedName>
        <fullName evidence="3">Uncharacterized protein</fullName>
    </submittedName>
</protein>
<evidence type="ECO:0000256" key="1">
    <source>
        <dbReference type="SAM" id="MobiDB-lite"/>
    </source>
</evidence>
<keyword evidence="4" id="KW-1185">Reference proteome</keyword>
<dbReference type="GeneID" id="92754250"/>
<feature type="region of interest" description="Disordered" evidence="1">
    <location>
        <begin position="30"/>
        <end position="69"/>
    </location>
</feature>
<comment type="caution">
    <text evidence="3">The sequence shown here is derived from an EMBL/GenBank/DDBJ whole genome shotgun (WGS) entry which is preliminary data.</text>
</comment>
<name>A0ABV2P9S2_9MICC</name>
<keyword evidence="2" id="KW-0812">Transmembrane</keyword>
<sequence>MDQGIALLVGFGCLLLIMVAVFSLNTFRQRRHRRTRPPRHQGVAKSQRGRVYKNPPPTNHSQDQFSGWP</sequence>
<feature type="compositionally biased region" description="Basic residues" evidence="1">
    <location>
        <begin position="30"/>
        <end position="39"/>
    </location>
</feature>
<feature type="transmembrane region" description="Helical" evidence="2">
    <location>
        <begin position="6"/>
        <end position="27"/>
    </location>
</feature>
<evidence type="ECO:0000313" key="3">
    <source>
        <dbReference type="EMBL" id="MET4541525.1"/>
    </source>
</evidence>
<keyword evidence="2" id="KW-1133">Transmembrane helix</keyword>
<proteinExistence type="predicted"/>
<evidence type="ECO:0000256" key="2">
    <source>
        <dbReference type="SAM" id="Phobius"/>
    </source>
</evidence>